<protein>
    <submittedName>
        <fullName evidence="1">Uncharacterized protein</fullName>
    </submittedName>
</protein>
<name>A0A0F8Z4Q9_9ZZZZ</name>
<organism evidence="1">
    <name type="scientific">marine sediment metagenome</name>
    <dbReference type="NCBI Taxonomy" id="412755"/>
    <lineage>
        <taxon>unclassified sequences</taxon>
        <taxon>metagenomes</taxon>
        <taxon>ecological metagenomes</taxon>
    </lineage>
</organism>
<proteinExistence type="predicted"/>
<dbReference type="EMBL" id="LAZR01049816">
    <property type="protein sequence ID" value="KKK88753.1"/>
    <property type="molecule type" value="Genomic_DNA"/>
</dbReference>
<gene>
    <name evidence="1" type="ORF">LCGC14_2739970</name>
</gene>
<sequence>MKNRIIDHRDCPSCDGSGKLEVWLAPPPCTPDCVKKLREYPQGREGMMWLCDKPSHPIPTLWRPAERTRCLKAFTGQIVEVDTVHPEGDQREGMIHGWAKFETGRVIHLLRVGAYESFYRVGVTHCNRTVDEEREAVEMYQGVPESLAEKVVCSRCQKELARREAQYPQEKTVEA</sequence>
<reference evidence="1" key="1">
    <citation type="journal article" date="2015" name="Nature">
        <title>Complex archaea that bridge the gap between prokaryotes and eukaryotes.</title>
        <authorList>
            <person name="Spang A."/>
            <person name="Saw J.H."/>
            <person name="Jorgensen S.L."/>
            <person name="Zaremba-Niedzwiedzka K."/>
            <person name="Martijn J."/>
            <person name="Lind A.E."/>
            <person name="van Eijk R."/>
            <person name="Schleper C."/>
            <person name="Guy L."/>
            <person name="Ettema T.J."/>
        </authorList>
    </citation>
    <scope>NUCLEOTIDE SEQUENCE</scope>
</reference>
<evidence type="ECO:0000313" key="1">
    <source>
        <dbReference type="EMBL" id="KKK88753.1"/>
    </source>
</evidence>
<dbReference type="AlphaFoldDB" id="A0A0F8Z4Q9"/>
<accession>A0A0F8Z4Q9</accession>
<comment type="caution">
    <text evidence="1">The sequence shown here is derived from an EMBL/GenBank/DDBJ whole genome shotgun (WGS) entry which is preliminary data.</text>
</comment>